<feature type="region of interest" description="Disordered" evidence="1">
    <location>
        <begin position="50"/>
        <end position="74"/>
    </location>
</feature>
<organism evidence="2 3">
    <name type="scientific">Giardia muris</name>
    <dbReference type="NCBI Taxonomy" id="5742"/>
    <lineage>
        <taxon>Eukaryota</taxon>
        <taxon>Metamonada</taxon>
        <taxon>Diplomonadida</taxon>
        <taxon>Hexamitidae</taxon>
        <taxon>Giardiinae</taxon>
        <taxon>Giardia</taxon>
    </lineage>
</organism>
<dbReference type="AlphaFoldDB" id="A0A4Z1SMU5"/>
<evidence type="ECO:0000256" key="1">
    <source>
        <dbReference type="SAM" id="MobiDB-lite"/>
    </source>
</evidence>
<evidence type="ECO:0000313" key="2">
    <source>
        <dbReference type="EMBL" id="TNJ26900.1"/>
    </source>
</evidence>
<dbReference type="VEuPathDB" id="GiardiaDB:GMRT_10520"/>
<evidence type="ECO:0000313" key="3">
    <source>
        <dbReference type="Proteomes" id="UP000315496"/>
    </source>
</evidence>
<proteinExistence type="predicted"/>
<dbReference type="OrthoDB" id="10253932at2759"/>
<name>A0A4Z1SMU5_GIAMU</name>
<gene>
    <name evidence="2" type="ORF">GMRT_10520</name>
</gene>
<accession>A0A4Z1SMU5</accession>
<sequence>MKSLRWPGDSFEQRKQVLRTRGVWHPDPIIEPTPAQAYVRGCPQLEPRFELPPLPSTAPSGSSEWPVPKRSLRRRGQVAVQSQESSNLLSLSSSPPLIRVLHLFPPSTVLHFVGGVITTGPGAPRRLFDVIPLRNCPGYDFQLSHLGTQSISPQSYVPAASWVVRSVQASTPSALDLPTDLVTVAIVEGICGLALRAIEEDIALCDPKVEANGDTNIKEIGKLINGGLISTVKRHLITYMSTICGLDSRRMDARSLQVTLGFKKAREFASVVHLTAILCLLGPGARNAFFTGRLMLDLAEYSGLLLTVSPTSINVWSGSTLPVSLALLCRLKYGFGQALLPYTRMAIVSLPKTVGIEIESINTMTTPPELPPVSPPRYNKMTRDNSAIMMRLGHIQGLERYLDTTISMPARTRASTVTRAYRPTMSAPLILYLHLTSLFAAMYVEAEGDGYGEITKITETLEDTFHTLGCLLDVVSTSTDTGKRRLGLVPMLGVSSIKYIVDILASVNPYCCQLVGGLERLAIASGDAEAQINAYAARLINESRHAGFIGPRDVQTLAEGLIRDPDARELLAVDQDRVRG</sequence>
<protein>
    <submittedName>
        <fullName evidence="2">Uncharacterized protein</fullName>
    </submittedName>
</protein>
<keyword evidence="3" id="KW-1185">Reference proteome</keyword>
<dbReference type="EMBL" id="VDLU01000004">
    <property type="protein sequence ID" value="TNJ26900.1"/>
    <property type="molecule type" value="Genomic_DNA"/>
</dbReference>
<comment type="caution">
    <text evidence="2">The sequence shown here is derived from an EMBL/GenBank/DDBJ whole genome shotgun (WGS) entry which is preliminary data.</text>
</comment>
<dbReference type="Proteomes" id="UP000315496">
    <property type="component" value="Chromosome 4"/>
</dbReference>
<reference evidence="2 3" key="1">
    <citation type="submission" date="2019-05" db="EMBL/GenBank/DDBJ databases">
        <title>The compact genome of Giardia muris reveals important steps in the evolution of intestinal protozoan parasites.</title>
        <authorList>
            <person name="Xu F."/>
            <person name="Jimenez-Gonzalez A."/>
            <person name="Einarsson E."/>
            <person name="Astvaldsson A."/>
            <person name="Peirasmaki D."/>
            <person name="Eckmann L."/>
            <person name="Andersson J.O."/>
            <person name="Svard S.G."/>
            <person name="Jerlstrom-Hultqvist J."/>
        </authorList>
    </citation>
    <scope>NUCLEOTIDE SEQUENCE [LARGE SCALE GENOMIC DNA]</scope>
    <source>
        <strain evidence="2 3">Roberts-Thomson</strain>
    </source>
</reference>